<feature type="domain" description="ArsA/GET3 Anion-transporting ATPase-like" evidence="2">
    <location>
        <begin position="47"/>
        <end position="333"/>
    </location>
</feature>
<evidence type="ECO:0000259" key="2">
    <source>
        <dbReference type="Pfam" id="PF02374"/>
    </source>
</evidence>
<dbReference type="Gene3D" id="3.40.50.300">
    <property type="entry name" value="P-loop containing nucleotide triphosphate hydrolases"/>
    <property type="match status" value="1"/>
</dbReference>
<evidence type="ECO:0000256" key="1">
    <source>
        <dbReference type="SAM" id="MobiDB-lite"/>
    </source>
</evidence>
<feature type="region of interest" description="Disordered" evidence="1">
    <location>
        <begin position="1"/>
        <end position="30"/>
    </location>
</feature>
<reference evidence="3 4" key="1">
    <citation type="submission" date="2019-05" db="EMBL/GenBank/DDBJ databases">
        <title>Mumia sp. nov., isolated from the intestinal contents of plateau pika (Ochotona curzoniae) in the Qinghai-Tibet plateau of China.</title>
        <authorList>
            <person name="Tian Z."/>
        </authorList>
    </citation>
    <scope>NUCLEOTIDE SEQUENCE [LARGE SCALE GENOMIC DNA]</scope>
    <source>
        <strain evidence="4">527</strain>
    </source>
</reference>
<dbReference type="Pfam" id="PF02374">
    <property type="entry name" value="ArsA_ATPase"/>
    <property type="match status" value="1"/>
</dbReference>
<dbReference type="InterPro" id="IPR016300">
    <property type="entry name" value="ATPase_ArsA/GET3"/>
</dbReference>
<dbReference type="GO" id="GO:0005524">
    <property type="term" value="F:ATP binding"/>
    <property type="evidence" value="ECO:0007669"/>
    <property type="project" value="InterPro"/>
</dbReference>
<name>A0A5C4MZT9_9ACTN</name>
<dbReference type="GO" id="GO:0016887">
    <property type="term" value="F:ATP hydrolysis activity"/>
    <property type="evidence" value="ECO:0007669"/>
    <property type="project" value="InterPro"/>
</dbReference>
<dbReference type="InterPro" id="IPR025723">
    <property type="entry name" value="ArsA/GET3_ATPase-like"/>
</dbReference>
<dbReference type="AlphaFoldDB" id="A0A5C4MZT9"/>
<dbReference type="PANTHER" id="PTHR10803:SF26">
    <property type="entry name" value="ANION TRANSPORTER ATPASE-RELATED"/>
    <property type="match status" value="1"/>
</dbReference>
<gene>
    <name evidence="3" type="ORF">FHE65_04760</name>
</gene>
<organism evidence="3 4">
    <name type="scientific">Mumia zhuanghuii</name>
    <dbReference type="NCBI Taxonomy" id="2585211"/>
    <lineage>
        <taxon>Bacteria</taxon>
        <taxon>Bacillati</taxon>
        <taxon>Actinomycetota</taxon>
        <taxon>Actinomycetes</taxon>
        <taxon>Propionibacteriales</taxon>
        <taxon>Nocardioidaceae</taxon>
        <taxon>Mumia</taxon>
    </lineage>
</organism>
<accession>A0A5C4MZT9</accession>
<dbReference type="Proteomes" id="UP000306740">
    <property type="component" value="Unassembled WGS sequence"/>
</dbReference>
<dbReference type="SUPFAM" id="SSF52540">
    <property type="entry name" value="P-loop containing nucleoside triphosphate hydrolases"/>
    <property type="match status" value="1"/>
</dbReference>
<comment type="caution">
    <text evidence="3">The sequence shown here is derived from an EMBL/GenBank/DDBJ whole genome shotgun (WGS) entry which is preliminary data.</text>
</comment>
<proteinExistence type="predicted"/>
<dbReference type="OrthoDB" id="5490584at2"/>
<sequence>MSPSSGRGSRTAPKPRTSTRARSLQPPAGAPAAALDIDAILDDPTTEIIVCCGSGGVGKTTTSAALALRAAERGRRVCVLTIDPARRLAQSLGLTELDNVPRPVKEAGADGGSLDAMMLDMKRTFDEVVEAHASPEKAAQILENPFYQALSSSFAGTQEYMAMEKLGQLHAEAVAGGTGEDRRWDLIVVDTPPSRSALDFLDAPERLSSLLDGRLIRILLAPAKGPARLFSAGFGIVTSALNKVLGAQVLTDVQTFVAAFDTLFGGFRQRAEATYALLQDSGTAFLVVASPEPDAMREASYFVERLGQEAMPLAGLVVNRMTVPELVLDGDEAYAAARRLRAQRANADDEVVSALLEVHARGERVAERERRVVLGFTGAHPRVRRVEVPGLATDVHDLDGLGAIGDLLGAPSRSQ</sequence>
<protein>
    <submittedName>
        <fullName evidence="3">ArsA family ATPase</fullName>
    </submittedName>
</protein>
<dbReference type="InterPro" id="IPR027417">
    <property type="entry name" value="P-loop_NTPase"/>
</dbReference>
<dbReference type="EMBL" id="VDFR01000021">
    <property type="protein sequence ID" value="TNC49710.1"/>
    <property type="molecule type" value="Genomic_DNA"/>
</dbReference>
<evidence type="ECO:0000313" key="3">
    <source>
        <dbReference type="EMBL" id="TNC49710.1"/>
    </source>
</evidence>
<evidence type="ECO:0000313" key="4">
    <source>
        <dbReference type="Proteomes" id="UP000306740"/>
    </source>
</evidence>
<dbReference type="PANTHER" id="PTHR10803">
    <property type="entry name" value="ARSENICAL PUMP-DRIVING ATPASE ARSENITE-TRANSLOCATING ATPASE"/>
    <property type="match status" value="1"/>
</dbReference>